<dbReference type="PROSITE" id="PS01173">
    <property type="entry name" value="LIPASE_GDXG_HIS"/>
    <property type="match status" value="1"/>
</dbReference>
<dbReference type="SUPFAM" id="SSF53474">
    <property type="entry name" value="alpha/beta-Hydrolases"/>
    <property type="match status" value="1"/>
</dbReference>
<dbReference type="InterPro" id="IPR002168">
    <property type="entry name" value="Lipase_GDXG_HIS_AS"/>
</dbReference>
<dbReference type="PANTHER" id="PTHR48081:SF25">
    <property type="entry name" value="PUTATIVE (AFU_ORTHOLOGUE AFUA_3G11560)-RELATED"/>
    <property type="match status" value="1"/>
</dbReference>
<comment type="similarity">
    <text evidence="1">Belongs to the 'GDXG' lipolytic enzyme family.</text>
</comment>
<reference evidence="4 5" key="1">
    <citation type="submission" date="2023-01" db="EMBL/GenBank/DDBJ databases">
        <title>Analysis of 21 Apiospora genomes using comparative genomics revels a genus with tremendous synthesis potential of carbohydrate active enzymes and secondary metabolites.</title>
        <authorList>
            <person name="Sorensen T."/>
        </authorList>
    </citation>
    <scope>NUCLEOTIDE SEQUENCE [LARGE SCALE GENOMIC DNA]</scope>
    <source>
        <strain evidence="4 5">CBS 20057</strain>
    </source>
</reference>
<dbReference type="InterPro" id="IPR029058">
    <property type="entry name" value="AB_hydrolase_fold"/>
</dbReference>
<evidence type="ECO:0000256" key="2">
    <source>
        <dbReference type="ARBA" id="ARBA00022801"/>
    </source>
</evidence>
<gene>
    <name evidence="4" type="ORF">PG991_006932</name>
</gene>
<feature type="domain" description="Alpha/beta hydrolase fold-3" evidence="3">
    <location>
        <begin position="175"/>
        <end position="411"/>
    </location>
</feature>
<dbReference type="Proteomes" id="UP001396898">
    <property type="component" value="Unassembled WGS sequence"/>
</dbReference>
<dbReference type="EMBL" id="JAQQWI010000009">
    <property type="protein sequence ID" value="KAK8023051.1"/>
    <property type="molecule type" value="Genomic_DNA"/>
</dbReference>
<protein>
    <recommendedName>
        <fullName evidence="3">Alpha/beta hydrolase fold-3 domain-containing protein</fullName>
    </recommendedName>
</protein>
<organism evidence="4 5">
    <name type="scientific">Apiospora marii</name>
    <dbReference type="NCBI Taxonomy" id="335849"/>
    <lineage>
        <taxon>Eukaryota</taxon>
        <taxon>Fungi</taxon>
        <taxon>Dikarya</taxon>
        <taxon>Ascomycota</taxon>
        <taxon>Pezizomycotina</taxon>
        <taxon>Sordariomycetes</taxon>
        <taxon>Xylariomycetidae</taxon>
        <taxon>Amphisphaeriales</taxon>
        <taxon>Apiosporaceae</taxon>
        <taxon>Apiospora</taxon>
    </lineage>
</organism>
<dbReference type="PANTHER" id="PTHR48081">
    <property type="entry name" value="AB HYDROLASE SUPERFAMILY PROTEIN C4A8.06C"/>
    <property type="match status" value="1"/>
</dbReference>
<evidence type="ECO:0000313" key="5">
    <source>
        <dbReference type="Proteomes" id="UP001396898"/>
    </source>
</evidence>
<evidence type="ECO:0000313" key="4">
    <source>
        <dbReference type="EMBL" id="KAK8023051.1"/>
    </source>
</evidence>
<proteinExistence type="inferred from homology"/>
<evidence type="ECO:0000256" key="1">
    <source>
        <dbReference type="ARBA" id="ARBA00010515"/>
    </source>
</evidence>
<dbReference type="Pfam" id="PF07859">
    <property type="entry name" value="Abhydrolase_3"/>
    <property type="match status" value="1"/>
</dbReference>
<sequence>MVEQKQKQKSGVTKAAKAHLELVLTVLPKIPSVIRVVLLHVLRMSEPSRYLDLRENVIVSFLRSILDGPKPQPISKTQRMTLKDPGIKGRIWVSKVSSQVPPEKSIRDVLLAAIDSSKGQFVASGGICRVPDIVPVEAEWTGYRAAATPKSVLPTIPEEKKYAEMMKECSSNVTILYFHGGAYYLMDPASHRPTTKRLAKLTGGRVYSVRYRLAPQDPFPSALLDALVSYMTLLYPPPGAVHAAVDPSNIVFSGDSAGGNLSLALLQTILEIRRVGLKITWFGQEREVPLPAGVAANSPWLDIVQSMPSWTSNQKWDYLPPPRDIADLQEPKDAIWPAQPPRKHLYIDDDFLLHPLACLHLNPSWEGAPPIYVCCGWECLADEDKWLVGKLVKDGVAVVFEEYEAMPHVFAAILDKAPQSARCFDGWAKFISQACESPREIQSSFTTIKAKTLKEVDINVKSLSPFTEEDLRKFAFDRVGRKSSFPNAPAKL</sequence>
<dbReference type="Gene3D" id="3.40.50.1820">
    <property type="entry name" value="alpha/beta hydrolase"/>
    <property type="match status" value="1"/>
</dbReference>
<keyword evidence="5" id="KW-1185">Reference proteome</keyword>
<accession>A0ABR1RYP5</accession>
<dbReference type="InterPro" id="IPR050300">
    <property type="entry name" value="GDXG_lipolytic_enzyme"/>
</dbReference>
<evidence type="ECO:0000259" key="3">
    <source>
        <dbReference type="Pfam" id="PF07859"/>
    </source>
</evidence>
<name>A0ABR1RYP5_9PEZI</name>
<comment type="caution">
    <text evidence="4">The sequence shown here is derived from an EMBL/GenBank/DDBJ whole genome shotgun (WGS) entry which is preliminary data.</text>
</comment>
<dbReference type="InterPro" id="IPR013094">
    <property type="entry name" value="AB_hydrolase_3"/>
</dbReference>
<keyword evidence="2" id="KW-0378">Hydrolase</keyword>